<dbReference type="EMBL" id="JAHRIO010030030">
    <property type="protein sequence ID" value="MEQ2167182.1"/>
    <property type="molecule type" value="Genomic_DNA"/>
</dbReference>
<keyword evidence="1" id="KW-0472">Membrane</keyword>
<dbReference type="Pfam" id="PF24871">
    <property type="entry name" value="Piezo_TM1-24"/>
    <property type="match status" value="1"/>
</dbReference>
<protein>
    <recommendedName>
        <fullName evidence="2">Piezo TM1-24 domain-containing protein</fullName>
    </recommendedName>
</protein>
<name>A0ABV0N708_9TELE</name>
<evidence type="ECO:0000259" key="2">
    <source>
        <dbReference type="Pfam" id="PF24871"/>
    </source>
</evidence>
<gene>
    <name evidence="3" type="ORF">GOODEAATRI_001456</name>
</gene>
<keyword evidence="1" id="KW-0812">Transmembrane</keyword>
<dbReference type="Proteomes" id="UP001476798">
    <property type="component" value="Unassembled WGS sequence"/>
</dbReference>
<feature type="domain" description="Piezo TM1-24" evidence="2">
    <location>
        <begin position="26"/>
        <end position="82"/>
    </location>
</feature>
<organism evidence="3 4">
    <name type="scientific">Goodea atripinnis</name>
    <dbReference type="NCBI Taxonomy" id="208336"/>
    <lineage>
        <taxon>Eukaryota</taxon>
        <taxon>Metazoa</taxon>
        <taxon>Chordata</taxon>
        <taxon>Craniata</taxon>
        <taxon>Vertebrata</taxon>
        <taxon>Euteleostomi</taxon>
        <taxon>Actinopterygii</taxon>
        <taxon>Neopterygii</taxon>
        <taxon>Teleostei</taxon>
        <taxon>Neoteleostei</taxon>
        <taxon>Acanthomorphata</taxon>
        <taxon>Ovalentaria</taxon>
        <taxon>Atherinomorphae</taxon>
        <taxon>Cyprinodontiformes</taxon>
        <taxon>Goodeidae</taxon>
        <taxon>Goodea</taxon>
    </lineage>
</organism>
<feature type="transmembrane region" description="Helical" evidence="1">
    <location>
        <begin position="51"/>
        <end position="75"/>
    </location>
</feature>
<keyword evidence="1" id="KW-1133">Transmembrane helix</keyword>
<dbReference type="InterPro" id="IPR056769">
    <property type="entry name" value="Piezo_TM1-24"/>
</dbReference>
<accession>A0ABV0N708</accession>
<proteinExistence type="predicted"/>
<sequence length="100" mass="11649">MEVPTRVTSRPSRAVKRNRSGSELGVFGISPIVQTNCSYTWKLIVHPNRKWYHFVNPIMLLILYYTLATLIRLWLQEPINQLMVRTAGCSNIRAWIFSVE</sequence>
<evidence type="ECO:0000313" key="3">
    <source>
        <dbReference type="EMBL" id="MEQ2167182.1"/>
    </source>
</evidence>
<evidence type="ECO:0000313" key="4">
    <source>
        <dbReference type="Proteomes" id="UP001476798"/>
    </source>
</evidence>
<keyword evidence="4" id="KW-1185">Reference proteome</keyword>
<evidence type="ECO:0000256" key="1">
    <source>
        <dbReference type="SAM" id="Phobius"/>
    </source>
</evidence>
<reference evidence="3 4" key="1">
    <citation type="submission" date="2021-06" db="EMBL/GenBank/DDBJ databases">
        <authorList>
            <person name="Palmer J.M."/>
        </authorList>
    </citation>
    <scope>NUCLEOTIDE SEQUENCE [LARGE SCALE GENOMIC DNA]</scope>
    <source>
        <strain evidence="3 4">GA_2019</strain>
        <tissue evidence="3">Muscle</tissue>
    </source>
</reference>
<comment type="caution">
    <text evidence="3">The sequence shown here is derived from an EMBL/GenBank/DDBJ whole genome shotgun (WGS) entry which is preliminary data.</text>
</comment>